<dbReference type="PANTHER" id="PTHR43283">
    <property type="entry name" value="BETA-LACTAMASE-RELATED"/>
    <property type="match status" value="1"/>
</dbReference>
<dbReference type="PANTHER" id="PTHR43283:SF7">
    <property type="entry name" value="BETA-LACTAMASE-RELATED DOMAIN-CONTAINING PROTEIN"/>
    <property type="match status" value="1"/>
</dbReference>
<reference evidence="3 4" key="1">
    <citation type="submission" date="2016-04" db="EMBL/GenBank/DDBJ databases">
        <authorList>
            <person name="Evans L.H."/>
            <person name="Alamgir A."/>
            <person name="Owens N."/>
            <person name="Weber N.D."/>
            <person name="Virtaneva K."/>
            <person name="Barbian K."/>
            <person name="Babar A."/>
            <person name="Rosenke K."/>
        </authorList>
    </citation>
    <scope>NUCLEOTIDE SEQUENCE [LARGE SCALE GENOMIC DNA]</scope>
    <source>
        <strain evidence="3 4">CCM 8644</strain>
    </source>
</reference>
<gene>
    <name evidence="3" type="ORF">A5893_02195</name>
</gene>
<organism evidence="3 4">
    <name type="scientific">Pedobacter psychrophilus</name>
    <dbReference type="NCBI Taxonomy" id="1826909"/>
    <lineage>
        <taxon>Bacteria</taxon>
        <taxon>Pseudomonadati</taxon>
        <taxon>Bacteroidota</taxon>
        <taxon>Sphingobacteriia</taxon>
        <taxon>Sphingobacteriales</taxon>
        <taxon>Sphingobacteriaceae</taxon>
        <taxon>Pedobacter</taxon>
    </lineage>
</organism>
<feature type="chain" id="PRO_5008100666" description="Beta-lactamase-related domain-containing protein" evidence="1">
    <location>
        <begin position="20"/>
        <end position="476"/>
    </location>
</feature>
<name>A0A179DMK5_9SPHI</name>
<protein>
    <recommendedName>
        <fullName evidence="2">Beta-lactamase-related domain-containing protein</fullName>
    </recommendedName>
</protein>
<proteinExistence type="predicted"/>
<dbReference type="InterPro" id="IPR001466">
    <property type="entry name" value="Beta-lactam-related"/>
</dbReference>
<dbReference type="InterPro" id="IPR050789">
    <property type="entry name" value="Diverse_Enzym_Activities"/>
</dbReference>
<dbReference type="SUPFAM" id="SSF56601">
    <property type="entry name" value="beta-lactamase/transpeptidase-like"/>
    <property type="match status" value="1"/>
</dbReference>
<dbReference type="InterPro" id="IPR012338">
    <property type="entry name" value="Beta-lactam/transpept-like"/>
</dbReference>
<dbReference type="STRING" id="1826909.A5893_02195"/>
<dbReference type="Proteomes" id="UP000078459">
    <property type="component" value="Unassembled WGS sequence"/>
</dbReference>
<dbReference type="OrthoDB" id="9773047at2"/>
<sequence length="476" mass="54555">MKKVITVIFLMCILNIVSAQEGNIPLPKNIQKYTLTYSQLKEYEGLFEYINNGTLQIAASPKDTILYAIINESKYSLTPFEKDVFTNMSKEKVTFFRNTKNKIAGYYAENDTLKLLNKNIKFPKKLWYPRPLKNQNNKYSYQTPKQINDGLITANVAKTVLDKNLLNEMMQKVIDGQYPNVHSILIIKDGNLVFEEYFYEHDKNKLHELRSATKSFVSALTGIALDKGFIKSKDETILSYFPEYTIENNTDSKKKITIENLLTNQSGLDCDVSNPQSVGNETTMTKTDDWVKFTLNLPMLDSAGRIGMYCSGNPIILGKIIEKATKQTLSEFAKENLFNPLGIKNYVWNFKPDKSSVETFCQVYLTSRDMAKFGLLYLNKGIWNNNQIISKDWVEQSLKKHSVVQGVNYGYLWWNKYLEADGVKYYSFGAQGNGGQKIYVWKELNMVTVITGGNYNSQSPSDELIKKYILPAFNKK</sequence>
<evidence type="ECO:0000313" key="4">
    <source>
        <dbReference type="Proteomes" id="UP000078459"/>
    </source>
</evidence>
<evidence type="ECO:0000313" key="3">
    <source>
        <dbReference type="EMBL" id="OAQ41950.1"/>
    </source>
</evidence>
<dbReference type="AlphaFoldDB" id="A0A179DMK5"/>
<evidence type="ECO:0000259" key="2">
    <source>
        <dbReference type="Pfam" id="PF00144"/>
    </source>
</evidence>
<dbReference type="RefSeq" id="WP_068820982.1">
    <property type="nucleotide sequence ID" value="NZ_LWHJ01000011.1"/>
</dbReference>
<keyword evidence="4" id="KW-1185">Reference proteome</keyword>
<feature type="domain" description="Beta-lactamase-related" evidence="2">
    <location>
        <begin position="183"/>
        <end position="450"/>
    </location>
</feature>
<evidence type="ECO:0000256" key="1">
    <source>
        <dbReference type="SAM" id="SignalP"/>
    </source>
</evidence>
<accession>A0A179DMK5</accession>
<feature type="signal peptide" evidence="1">
    <location>
        <begin position="1"/>
        <end position="19"/>
    </location>
</feature>
<reference evidence="3 4" key="2">
    <citation type="submission" date="2016-06" db="EMBL/GenBank/DDBJ databases">
        <title>Pedobacter psychrophilus sp. nov., isolated from Antarctic fragmentary rock.</title>
        <authorList>
            <person name="Svec P."/>
        </authorList>
    </citation>
    <scope>NUCLEOTIDE SEQUENCE [LARGE SCALE GENOMIC DNA]</scope>
    <source>
        <strain evidence="3 4">CCM 8644</strain>
    </source>
</reference>
<dbReference type="Gene3D" id="3.40.710.10">
    <property type="entry name" value="DD-peptidase/beta-lactamase superfamily"/>
    <property type="match status" value="1"/>
</dbReference>
<keyword evidence="1" id="KW-0732">Signal</keyword>
<comment type="caution">
    <text evidence="3">The sequence shown here is derived from an EMBL/GenBank/DDBJ whole genome shotgun (WGS) entry which is preliminary data.</text>
</comment>
<dbReference type="Pfam" id="PF00144">
    <property type="entry name" value="Beta-lactamase"/>
    <property type="match status" value="1"/>
</dbReference>
<dbReference type="EMBL" id="LWHJ01000011">
    <property type="protein sequence ID" value="OAQ41950.1"/>
    <property type="molecule type" value="Genomic_DNA"/>
</dbReference>